<proteinExistence type="predicted"/>
<sequence>MENFSVNLRSICAEHGSIAQVCREIGINRQQFNRYLNGGGMPSAHNLRRIARYFNLAEADLFADHGDFTRRHILNQKRTASGPADLMTGAFRDQAKVLRRYLGFYHAHFQTPSWDGMILRSLIWLYEKDGYVMTRSLERVRSEDGNINQNSRYEGMVAQRGNRIYAVEHEMVREGSIVETILTPSHRQQVKYLRGMTIGVAWSPHVSPYASRSIWKRVDERISARDALKTCGAFATRSHHIDPTIRNYLEGKGDRPLPAQPTSFLT</sequence>
<evidence type="ECO:0000259" key="1">
    <source>
        <dbReference type="PROSITE" id="PS50943"/>
    </source>
</evidence>
<dbReference type="InterPro" id="IPR010982">
    <property type="entry name" value="Lambda_DNA-bd_dom_sf"/>
</dbReference>
<dbReference type="EMBL" id="FWXB01000001">
    <property type="protein sequence ID" value="SMC10537.1"/>
    <property type="molecule type" value="Genomic_DNA"/>
</dbReference>
<reference evidence="2 3" key="1">
    <citation type="submission" date="2017-03" db="EMBL/GenBank/DDBJ databases">
        <authorList>
            <person name="Afonso C.L."/>
            <person name="Miller P.J."/>
            <person name="Scott M.A."/>
            <person name="Spackman E."/>
            <person name="Goraichik I."/>
            <person name="Dimitrov K.M."/>
            <person name="Suarez D.L."/>
            <person name="Swayne D.E."/>
        </authorList>
    </citation>
    <scope>NUCLEOTIDE SEQUENCE [LARGE SCALE GENOMIC DNA]</scope>
    <source>
        <strain evidence="2 3">CECT 7745</strain>
    </source>
</reference>
<dbReference type="AlphaFoldDB" id="A0A1X7BLM5"/>
<dbReference type="Gene3D" id="1.10.260.40">
    <property type="entry name" value="lambda repressor-like DNA-binding domains"/>
    <property type="match status" value="1"/>
</dbReference>
<dbReference type="RefSeq" id="WP_223412843.1">
    <property type="nucleotide sequence ID" value="NZ_FWXB01000001.1"/>
</dbReference>
<evidence type="ECO:0000313" key="2">
    <source>
        <dbReference type="EMBL" id="SMC10537.1"/>
    </source>
</evidence>
<dbReference type="GO" id="GO:0003677">
    <property type="term" value="F:DNA binding"/>
    <property type="evidence" value="ECO:0007669"/>
    <property type="project" value="InterPro"/>
</dbReference>
<keyword evidence="3" id="KW-1185">Reference proteome</keyword>
<dbReference type="PROSITE" id="PS50943">
    <property type="entry name" value="HTH_CROC1"/>
    <property type="match status" value="1"/>
</dbReference>
<organism evidence="2 3">
    <name type="scientific">Roseovarius aestuarii</name>
    <dbReference type="NCBI Taxonomy" id="475083"/>
    <lineage>
        <taxon>Bacteria</taxon>
        <taxon>Pseudomonadati</taxon>
        <taxon>Pseudomonadota</taxon>
        <taxon>Alphaproteobacteria</taxon>
        <taxon>Rhodobacterales</taxon>
        <taxon>Roseobacteraceae</taxon>
        <taxon>Roseovarius</taxon>
    </lineage>
</organism>
<gene>
    <name evidence="2" type="ORF">ROA7745_00344</name>
</gene>
<dbReference type="CDD" id="cd00093">
    <property type="entry name" value="HTH_XRE"/>
    <property type="match status" value="1"/>
</dbReference>
<feature type="domain" description="HTH cro/C1-type" evidence="1">
    <location>
        <begin position="8"/>
        <end position="61"/>
    </location>
</feature>
<dbReference type="SMART" id="SM00530">
    <property type="entry name" value="HTH_XRE"/>
    <property type="match status" value="1"/>
</dbReference>
<dbReference type="InterPro" id="IPR001387">
    <property type="entry name" value="Cro/C1-type_HTH"/>
</dbReference>
<dbReference type="Pfam" id="PF01381">
    <property type="entry name" value="HTH_3"/>
    <property type="match status" value="1"/>
</dbReference>
<name>A0A1X7BLM5_9RHOB</name>
<protein>
    <submittedName>
        <fullName evidence="2">Helix-turn-helix domain protein</fullName>
    </submittedName>
</protein>
<dbReference type="SUPFAM" id="SSF47413">
    <property type="entry name" value="lambda repressor-like DNA-binding domains"/>
    <property type="match status" value="1"/>
</dbReference>
<dbReference type="Proteomes" id="UP000193224">
    <property type="component" value="Unassembled WGS sequence"/>
</dbReference>
<accession>A0A1X7BLM5</accession>
<evidence type="ECO:0000313" key="3">
    <source>
        <dbReference type="Proteomes" id="UP000193224"/>
    </source>
</evidence>